<proteinExistence type="predicted"/>
<evidence type="ECO:0000313" key="2">
    <source>
        <dbReference type="EMBL" id="EWM23674.1"/>
    </source>
</evidence>
<keyword evidence="3" id="KW-1185">Reference proteome</keyword>
<feature type="transmembrane region" description="Helical" evidence="1">
    <location>
        <begin position="12"/>
        <end position="31"/>
    </location>
</feature>
<keyword evidence="1" id="KW-1133">Transmembrane helix</keyword>
<keyword evidence="1" id="KW-0472">Membrane</keyword>
<sequence length="110" mass="12211">MDATSLQYATVWAVPAVLASLTLLIALDIALKGVHTLTLRTRSLPGHIFLAHIDNLIERLFGGKQLSFSITSVMLGAVLIAIMSCSIILHKLVVMKAEEMEELREEKRRR</sequence>
<evidence type="ECO:0000313" key="3">
    <source>
        <dbReference type="Proteomes" id="UP000019335"/>
    </source>
</evidence>
<dbReference type="Proteomes" id="UP000019335">
    <property type="component" value="Chromosome 16"/>
</dbReference>
<name>W7TTK0_9STRA</name>
<accession>W7TTK0</accession>
<protein>
    <submittedName>
        <fullName evidence="2">Uncharacterized protein</fullName>
    </submittedName>
</protein>
<reference evidence="2 3" key="1">
    <citation type="journal article" date="2014" name="Mol. Plant">
        <title>Chromosome Scale Genome Assembly and Transcriptome Profiling of Nannochloropsis gaditana in Nitrogen Depletion.</title>
        <authorList>
            <person name="Corteggiani Carpinelli E."/>
            <person name="Telatin A."/>
            <person name="Vitulo N."/>
            <person name="Forcato C."/>
            <person name="D'Angelo M."/>
            <person name="Schiavon R."/>
            <person name="Vezzi A."/>
            <person name="Giacometti G.M."/>
            <person name="Morosinotto T."/>
            <person name="Valle G."/>
        </authorList>
    </citation>
    <scope>NUCLEOTIDE SEQUENCE [LARGE SCALE GENOMIC DNA]</scope>
    <source>
        <strain evidence="2 3">B-31</strain>
    </source>
</reference>
<keyword evidence="1" id="KW-0812">Transmembrane</keyword>
<comment type="caution">
    <text evidence="2">The sequence shown here is derived from an EMBL/GenBank/DDBJ whole genome shotgun (WGS) entry which is preliminary data.</text>
</comment>
<dbReference type="AlphaFoldDB" id="W7TTK0"/>
<feature type="transmembrane region" description="Helical" evidence="1">
    <location>
        <begin position="66"/>
        <end position="89"/>
    </location>
</feature>
<evidence type="ECO:0000256" key="1">
    <source>
        <dbReference type="SAM" id="Phobius"/>
    </source>
</evidence>
<dbReference type="EMBL" id="AZIL01001543">
    <property type="protein sequence ID" value="EWM23674.1"/>
    <property type="molecule type" value="Genomic_DNA"/>
</dbReference>
<gene>
    <name evidence="2" type="ORF">Naga_100030g27</name>
</gene>
<organism evidence="2 3">
    <name type="scientific">Nannochloropsis gaditana</name>
    <dbReference type="NCBI Taxonomy" id="72520"/>
    <lineage>
        <taxon>Eukaryota</taxon>
        <taxon>Sar</taxon>
        <taxon>Stramenopiles</taxon>
        <taxon>Ochrophyta</taxon>
        <taxon>Eustigmatophyceae</taxon>
        <taxon>Eustigmatales</taxon>
        <taxon>Monodopsidaceae</taxon>
        <taxon>Nannochloropsis</taxon>
    </lineage>
</organism>